<proteinExistence type="predicted"/>
<name>Q3APT7_CHLCH</name>
<gene>
    <name evidence="3" type="ordered locus">Cag_1737</name>
</gene>
<feature type="domain" description="Restriction endonuclease type II NotI" evidence="2">
    <location>
        <begin position="245"/>
        <end position="455"/>
    </location>
</feature>
<dbReference type="SUPFAM" id="SSF47240">
    <property type="entry name" value="Ferritin-like"/>
    <property type="match status" value="1"/>
</dbReference>
<feature type="compositionally biased region" description="Low complexity" evidence="1">
    <location>
        <begin position="67"/>
        <end position="79"/>
    </location>
</feature>
<evidence type="ECO:0000259" key="2">
    <source>
        <dbReference type="Pfam" id="PF12183"/>
    </source>
</evidence>
<feature type="region of interest" description="Disordered" evidence="1">
    <location>
        <begin position="66"/>
        <end position="86"/>
    </location>
</feature>
<sequence>MFINKDLLEFFGSMMEIKKQKRDIFNALAADVDDPEIRNTLLRIGADEQRHVDQIQQSINLVNSGSTAEPMVPEAAPAPQVAPAPAPPAPTIAPATLQPAIAIAQPAIVRPEPPQPVAPMPVPEPVAAPPTYVQPVQPIAQPITQQVVVSEPVAPTVSQLQQPAPPQPLTYLTPTIATPAAPAEPAYSEPAEQSISSFASPLSSGTQRYPVQPPTSKTFENMTTLHHPLGEVFGFAATDQSPKAQRYRSHRHCPFNNKSPNCTNSHTENPLGVCSILHNNKAIITCPIRFREDWLITDDAASFFFEPGVRWSSLTDVRLADANGTSAGNMDVMLVAYDKEGKIIDFGAIQIQTAHIDGNVREPFECYMKDPKTNAMMDWTRQPNYPEPDFLSAMRTSVVPELLYKGGILHSWNKKMAIAINKSMFETLPPLTRVKKDEADIAWLLYELEAVNDGEKEAYQLKKSEVVYTAFQPTLLALTAIAPGNVNDFMKFIPELGA</sequence>
<dbReference type="HOGENOM" id="CLU_547139_0_0_10"/>
<dbReference type="AlphaFoldDB" id="Q3APT7"/>
<accession>Q3APT7</accession>
<dbReference type="EMBL" id="CP000108">
    <property type="protein sequence ID" value="ABB28988.1"/>
    <property type="molecule type" value="Genomic_DNA"/>
</dbReference>
<organism evidence="3">
    <name type="scientific">Chlorobium chlorochromatii (strain CaD3)</name>
    <dbReference type="NCBI Taxonomy" id="340177"/>
    <lineage>
        <taxon>Bacteria</taxon>
        <taxon>Pseudomonadati</taxon>
        <taxon>Chlorobiota</taxon>
        <taxon>Chlorobiia</taxon>
        <taxon>Chlorobiales</taxon>
        <taxon>Chlorobiaceae</taxon>
        <taxon>Chlorobium/Pelodictyon group</taxon>
        <taxon>Chlorobium</taxon>
    </lineage>
</organism>
<dbReference type="InterPro" id="IPR009078">
    <property type="entry name" value="Ferritin-like_SF"/>
</dbReference>
<protein>
    <recommendedName>
        <fullName evidence="2">Restriction endonuclease type II NotI domain-containing protein</fullName>
    </recommendedName>
</protein>
<dbReference type="InterPro" id="IPR022009">
    <property type="entry name" value="Resctriction_endonuc_II_NotI"/>
</dbReference>
<dbReference type="eggNOG" id="ENOG5032R7U">
    <property type="taxonomic scope" value="Bacteria"/>
</dbReference>
<evidence type="ECO:0000256" key="1">
    <source>
        <dbReference type="SAM" id="MobiDB-lite"/>
    </source>
</evidence>
<dbReference type="Pfam" id="PF12183">
    <property type="entry name" value="NotI"/>
    <property type="match status" value="1"/>
</dbReference>
<reference evidence="3" key="1">
    <citation type="submission" date="2005-08" db="EMBL/GenBank/DDBJ databases">
        <title>Complete sequence of Chlorobium chlorochromatii CaD3.</title>
        <authorList>
            <person name="Copeland A."/>
            <person name="Lucas S."/>
            <person name="Lapidus A."/>
            <person name="Barry K."/>
            <person name="Detter J.C."/>
            <person name="Glavina T."/>
            <person name="Hammon N."/>
            <person name="Israni S."/>
            <person name="Pitluck S."/>
            <person name="Bryant D."/>
            <person name="Schmutz J."/>
            <person name="Larimer F."/>
            <person name="Land M."/>
            <person name="Kyrpides N."/>
            <person name="Ivanova N."/>
            <person name="Richardson P."/>
        </authorList>
    </citation>
    <scope>NUCLEOTIDE SEQUENCE [LARGE SCALE GENOMIC DNA]</scope>
    <source>
        <strain evidence="3">CaD3</strain>
    </source>
</reference>
<evidence type="ECO:0000313" key="3">
    <source>
        <dbReference type="EMBL" id="ABB28988.1"/>
    </source>
</evidence>
<dbReference type="KEGG" id="cch:Cag_1737"/>